<sequence length="66" mass="7660">MQLLRLDKTFIIIAHRLQISQIVDRVVVLEKGEIVEQGTYTELKNDNSIFNKLISINYEEGIVNNE</sequence>
<reference evidence="1 2" key="1">
    <citation type="submission" date="2017-05" db="EMBL/GenBank/DDBJ databases">
        <authorList>
            <person name="Lin X.B."/>
            <person name="Stothard P."/>
            <person name="Tasseva G."/>
            <person name="Walter J."/>
        </authorList>
    </citation>
    <scope>NUCLEOTIDE SEQUENCE [LARGE SCALE GENOMIC DNA]</scope>
    <source>
        <strain evidence="1 2">105n</strain>
    </source>
</reference>
<proteinExistence type="predicted"/>
<evidence type="ECO:0000313" key="2">
    <source>
        <dbReference type="Proteomes" id="UP000216681"/>
    </source>
</evidence>
<dbReference type="EMBL" id="NGPX01000065">
    <property type="protein sequence ID" value="OYS92586.1"/>
    <property type="molecule type" value="Genomic_DNA"/>
</dbReference>
<dbReference type="AlphaFoldDB" id="A0AB73R4F3"/>
<name>A0AB73R4F3_LIMRT</name>
<gene>
    <name evidence="1" type="ORF">CBG15_08925</name>
</gene>
<evidence type="ECO:0000313" key="1">
    <source>
        <dbReference type="EMBL" id="OYS92586.1"/>
    </source>
</evidence>
<reference evidence="1 2" key="2">
    <citation type="submission" date="2017-09" db="EMBL/GenBank/DDBJ databases">
        <title>Tripartite evolution among Lactobacillus johnsonii, Lactobacillus taiwanensis, Lactobacillus reuteri and their rodent host.</title>
        <authorList>
            <person name="Wang T."/>
            <person name="Knowles S."/>
            <person name="Cheng C."/>
        </authorList>
    </citation>
    <scope>NUCLEOTIDE SEQUENCE [LARGE SCALE GENOMIC DNA]</scope>
    <source>
        <strain evidence="1 2">105n</strain>
    </source>
</reference>
<dbReference type="InterPro" id="IPR027417">
    <property type="entry name" value="P-loop_NTPase"/>
</dbReference>
<protein>
    <recommendedName>
        <fullName evidence="3">ABC transporter ATP-binding protein</fullName>
    </recommendedName>
</protein>
<dbReference type="SUPFAM" id="SSF52540">
    <property type="entry name" value="P-loop containing nucleoside triphosphate hydrolases"/>
    <property type="match status" value="1"/>
</dbReference>
<dbReference type="Proteomes" id="UP000216681">
    <property type="component" value="Unassembled WGS sequence"/>
</dbReference>
<dbReference type="Gene3D" id="3.40.50.300">
    <property type="entry name" value="P-loop containing nucleotide triphosphate hydrolases"/>
    <property type="match status" value="1"/>
</dbReference>
<comment type="caution">
    <text evidence="1">The sequence shown here is derived from an EMBL/GenBank/DDBJ whole genome shotgun (WGS) entry which is preliminary data.</text>
</comment>
<accession>A0AB73R4F3</accession>
<evidence type="ECO:0008006" key="3">
    <source>
        <dbReference type="Google" id="ProtNLM"/>
    </source>
</evidence>
<organism evidence="1 2">
    <name type="scientific">Limosilactobacillus reuteri</name>
    <name type="common">Lactobacillus reuteri</name>
    <dbReference type="NCBI Taxonomy" id="1598"/>
    <lineage>
        <taxon>Bacteria</taxon>
        <taxon>Bacillati</taxon>
        <taxon>Bacillota</taxon>
        <taxon>Bacilli</taxon>
        <taxon>Lactobacillales</taxon>
        <taxon>Lactobacillaceae</taxon>
        <taxon>Limosilactobacillus</taxon>
    </lineage>
</organism>